<dbReference type="GO" id="GO:0004222">
    <property type="term" value="F:metalloendopeptidase activity"/>
    <property type="evidence" value="ECO:0007669"/>
    <property type="project" value="InterPro"/>
</dbReference>
<accession>A0A426V355</accession>
<keyword evidence="8" id="KW-0862">Zinc</keyword>
<keyword evidence="16" id="KW-1185">Reference proteome</keyword>
<feature type="transmembrane region" description="Helical" evidence="13">
    <location>
        <begin position="43"/>
        <end position="65"/>
    </location>
</feature>
<feature type="compositionally biased region" description="Basic and acidic residues" evidence="12">
    <location>
        <begin position="494"/>
        <end position="515"/>
    </location>
</feature>
<organism evidence="15 16">
    <name type="scientific">Glycomyces terrestris</name>
    <dbReference type="NCBI Taxonomy" id="2493553"/>
    <lineage>
        <taxon>Bacteria</taxon>
        <taxon>Bacillati</taxon>
        <taxon>Actinomycetota</taxon>
        <taxon>Actinomycetes</taxon>
        <taxon>Glycomycetales</taxon>
        <taxon>Glycomycetaceae</taxon>
        <taxon>Glycomyces</taxon>
    </lineage>
</organism>
<dbReference type="OrthoDB" id="155290at2"/>
<keyword evidence="9 13" id="KW-1133">Transmembrane helix</keyword>
<dbReference type="AlphaFoldDB" id="A0A426V355"/>
<keyword evidence="10" id="KW-0482">Metalloprotease</keyword>
<dbReference type="Pfam" id="PF01435">
    <property type="entry name" value="Peptidase_M48"/>
    <property type="match status" value="1"/>
</dbReference>
<evidence type="ECO:0000313" key="15">
    <source>
        <dbReference type="EMBL" id="RRS01258.1"/>
    </source>
</evidence>
<protein>
    <recommendedName>
        <fullName evidence="14">Peptidase M48 domain-containing protein</fullName>
    </recommendedName>
</protein>
<evidence type="ECO:0000256" key="8">
    <source>
        <dbReference type="ARBA" id="ARBA00022833"/>
    </source>
</evidence>
<feature type="region of interest" description="Disordered" evidence="12">
    <location>
        <begin position="489"/>
        <end position="535"/>
    </location>
</feature>
<reference evidence="15 16" key="1">
    <citation type="submission" date="2018-12" db="EMBL/GenBank/DDBJ databases">
        <title>Glycomyces sp. YIM 121974 draft genome.</title>
        <authorList>
            <person name="Li Q."/>
        </authorList>
    </citation>
    <scope>NUCLEOTIDE SEQUENCE [LARGE SCALE GENOMIC DNA]</scope>
    <source>
        <strain evidence="15 16">YIM 121974</strain>
    </source>
</reference>
<dbReference type="InterPro" id="IPR050083">
    <property type="entry name" value="HtpX_protease"/>
</dbReference>
<keyword evidence="11 13" id="KW-0472">Membrane</keyword>
<dbReference type="GO" id="GO:0005886">
    <property type="term" value="C:plasma membrane"/>
    <property type="evidence" value="ECO:0007669"/>
    <property type="project" value="UniProtKB-SubCell"/>
</dbReference>
<dbReference type="RefSeq" id="WP_125245736.1">
    <property type="nucleotide sequence ID" value="NZ_RSEB01000001.1"/>
</dbReference>
<evidence type="ECO:0000256" key="12">
    <source>
        <dbReference type="SAM" id="MobiDB-lite"/>
    </source>
</evidence>
<evidence type="ECO:0000313" key="16">
    <source>
        <dbReference type="Proteomes" id="UP000277256"/>
    </source>
</evidence>
<dbReference type="CDD" id="cd07328">
    <property type="entry name" value="M48_Ste24p_like"/>
    <property type="match status" value="1"/>
</dbReference>
<evidence type="ECO:0000256" key="10">
    <source>
        <dbReference type="ARBA" id="ARBA00023049"/>
    </source>
</evidence>
<keyword evidence="5 13" id="KW-0812">Transmembrane</keyword>
<evidence type="ECO:0000259" key="14">
    <source>
        <dbReference type="Pfam" id="PF01435"/>
    </source>
</evidence>
<sequence length="535" mass="56396">MRDRTRTWWWLVLIGAVPAAMAAAAGAMVWFTVYAFTVSPVTAVRIAAAFTPPAAVLGLGLWMLVAPVDRPVAGVAVAERDEPELWALVRRLAAAAGTAPPHQIRVTADADAAVREDTRLLGLVATRRHLFVGAPLVAALRAGEFAAVLTHEFAHYANRDTRFAGAAYRSRRAFARTVAAAEHGDPLQRAVRFLLRPYGLLVLRASASLSRRQERAADEAAARATGSANTAAALRELAPIARSWAVFRRDHLLAGWDAGCLPADAFTGYARLRASLEDELERLRAAPPAGGEPFDTHPPLDERIAAVAALGAPGRVPVPAGPALGLLRDPARLLDAALLDALGPEAHAKRRVPWAELIREGALAALTADAGAVLAAAAAATGRPPAPEALLDALDAGLLLELGADPAAAPPLPDPPRVRRERARLSVRKGLHGAVVLALDAAGAVSWRESWPGPGAAVMDERLRAALPDLVDAAVADPPRTAPLRALLESIRPPAERPHHGTAAEDQDPRPDGDAQGRQAPRPVVRDVHGGRDRP</sequence>
<comment type="cofactor">
    <cofactor evidence="1">
        <name>Zn(2+)</name>
        <dbReference type="ChEBI" id="CHEBI:29105"/>
    </cofactor>
</comment>
<keyword evidence="3" id="KW-1003">Cell membrane</keyword>
<feature type="compositionally biased region" description="Basic and acidic residues" evidence="12">
    <location>
        <begin position="524"/>
        <end position="535"/>
    </location>
</feature>
<dbReference type="EMBL" id="RSEB01000001">
    <property type="protein sequence ID" value="RRS01258.1"/>
    <property type="molecule type" value="Genomic_DNA"/>
</dbReference>
<keyword evidence="6" id="KW-0479">Metal-binding</keyword>
<evidence type="ECO:0000256" key="13">
    <source>
        <dbReference type="SAM" id="Phobius"/>
    </source>
</evidence>
<feature type="domain" description="Peptidase M48" evidence="14">
    <location>
        <begin position="81"/>
        <end position="308"/>
    </location>
</feature>
<name>A0A426V355_9ACTN</name>
<keyword evidence="4" id="KW-0645">Protease</keyword>
<evidence type="ECO:0000256" key="7">
    <source>
        <dbReference type="ARBA" id="ARBA00022801"/>
    </source>
</evidence>
<dbReference type="Gene3D" id="3.30.2010.10">
    <property type="entry name" value="Metalloproteases ('zincins'), catalytic domain"/>
    <property type="match status" value="1"/>
</dbReference>
<evidence type="ECO:0000256" key="1">
    <source>
        <dbReference type="ARBA" id="ARBA00001947"/>
    </source>
</evidence>
<evidence type="ECO:0000256" key="3">
    <source>
        <dbReference type="ARBA" id="ARBA00022475"/>
    </source>
</evidence>
<feature type="transmembrane region" description="Helical" evidence="13">
    <location>
        <begin position="7"/>
        <end position="31"/>
    </location>
</feature>
<comment type="subcellular location">
    <subcellularLocation>
        <location evidence="2">Cell membrane</location>
        <topology evidence="2">Multi-pass membrane protein</topology>
    </subcellularLocation>
</comment>
<dbReference type="GO" id="GO:0006508">
    <property type="term" value="P:proteolysis"/>
    <property type="evidence" value="ECO:0007669"/>
    <property type="project" value="UniProtKB-KW"/>
</dbReference>
<evidence type="ECO:0000256" key="11">
    <source>
        <dbReference type="ARBA" id="ARBA00023136"/>
    </source>
</evidence>
<evidence type="ECO:0000256" key="4">
    <source>
        <dbReference type="ARBA" id="ARBA00022670"/>
    </source>
</evidence>
<comment type="caution">
    <text evidence="15">The sequence shown here is derived from an EMBL/GenBank/DDBJ whole genome shotgun (WGS) entry which is preliminary data.</text>
</comment>
<evidence type="ECO:0000256" key="9">
    <source>
        <dbReference type="ARBA" id="ARBA00022989"/>
    </source>
</evidence>
<dbReference type="Proteomes" id="UP000277256">
    <property type="component" value="Unassembled WGS sequence"/>
</dbReference>
<evidence type="ECO:0000256" key="5">
    <source>
        <dbReference type="ARBA" id="ARBA00022692"/>
    </source>
</evidence>
<evidence type="ECO:0000256" key="6">
    <source>
        <dbReference type="ARBA" id="ARBA00022723"/>
    </source>
</evidence>
<dbReference type="PANTHER" id="PTHR43221:SF1">
    <property type="entry name" value="PROTEASE HTPX"/>
    <property type="match status" value="1"/>
</dbReference>
<proteinExistence type="predicted"/>
<evidence type="ECO:0000256" key="2">
    <source>
        <dbReference type="ARBA" id="ARBA00004651"/>
    </source>
</evidence>
<keyword evidence="7" id="KW-0378">Hydrolase</keyword>
<dbReference type="PANTHER" id="PTHR43221">
    <property type="entry name" value="PROTEASE HTPX"/>
    <property type="match status" value="1"/>
</dbReference>
<gene>
    <name evidence="15" type="ORF">EIW28_00280</name>
</gene>
<dbReference type="InterPro" id="IPR001915">
    <property type="entry name" value="Peptidase_M48"/>
</dbReference>
<dbReference type="GO" id="GO:0046872">
    <property type="term" value="F:metal ion binding"/>
    <property type="evidence" value="ECO:0007669"/>
    <property type="project" value="UniProtKB-KW"/>
</dbReference>